<dbReference type="EMBL" id="FSRM01000001">
    <property type="protein sequence ID" value="SIO01655.1"/>
    <property type="molecule type" value="Genomic_DNA"/>
</dbReference>
<accession>A0A1N6G292</accession>
<feature type="signal peptide" evidence="11">
    <location>
        <begin position="1"/>
        <end position="34"/>
    </location>
</feature>
<evidence type="ECO:0000256" key="2">
    <source>
        <dbReference type="ARBA" id="ARBA00022729"/>
    </source>
</evidence>
<evidence type="ECO:0000256" key="3">
    <source>
        <dbReference type="ARBA" id="ARBA00022801"/>
    </source>
</evidence>
<dbReference type="InterPro" id="IPR012338">
    <property type="entry name" value="Beta-lactam/transpept-like"/>
</dbReference>
<evidence type="ECO:0000256" key="6">
    <source>
        <dbReference type="ARBA" id="ARBA00023316"/>
    </source>
</evidence>
<dbReference type="NCBIfam" id="NF008668">
    <property type="entry name" value="PRK11669.1"/>
    <property type="match status" value="1"/>
</dbReference>
<dbReference type="PANTHER" id="PTHR21581">
    <property type="entry name" value="D-ALANYL-D-ALANINE CARBOXYPEPTIDASE"/>
    <property type="match status" value="1"/>
</dbReference>
<dbReference type="Gene3D" id="3.40.710.10">
    <property type="entry name" value="DD-peptidase/beta-lactamase superfamily"/>
    <property type="match status" value="1"/>
</dbReference>
<evidence type="ECO:0000256" key="11">
    <source>
        <dbReference type="SAM" id="SignalP"/>
    </source>
</evidence>
<dbReference type="RefSeq" id="WP_074264149.1">
    <property type="nucleotide sequence ID" value="NZ_FSRM01000001.1"/>
</dbReference>
<feature type="active site" description="Proton acceptor" evidence="7">
    <location>
        <position position="169"/>
    </location>
</feature>
<reference evidence="13 14" key="1">
    <citation type="submission" date="2016-11" db="EMBL/GenBank/DDBJ databases">
        <authorList>
            <person name="Jaros S."/>
            <person name="Januszkiewicz K."/>
            <person name="Wedrychowicz H."/>
        </authorList>
    </citation>
    <scope>NUCLEOTIDE SEQUENCE [LARGE SCALE GENOMIC DNA]</scope>
    <source>
        <strain evidence="13 14">GAS86</strain>
    </source>
</reference>
<evidence type="ECO:0000313" key="14">
    <source>
        <dbReference type="Proteomes" id="UP000184693"/>
    </source>
</evidence>
<evidence type="ECO:0000256" key="5">
    <source>
        <dbReference type="ARBA" id="ARBA00022984"/>
    </source>
</evidence>
<dbReference type="GO" id="GO:0006508">
    <property type="term" value="P:proteolysis"/>
    <property type="evidence" value="ECO:0007669"/>
    <property type="project" value="InterPro"/>
</dbReference>
<protein>
    <submittedName>
        <fullName evidence="13">Murein-DD-endopeptidase. Serine peptidase. MEROPS family S11</fullName>
    </submittedName>
</protein>
<dbReference type="AlphaFoldDB" id="A0A1N6G292"/>
<feature type="region of interest" description="Disordered" evidence="10">
    <location>
        <begin position="51"/>
        <end position="71"/>
    </location>
</feature>
<keyword evidence="6" id="KW-0961">Cell wall biogenesis/degradation</keyword>
<dbReference type="GO" id="GO:0009002">
    <property type="term" value="F:serine-type D-Ala-D-Ala carboxypeptidase activity"/>
    <property type="evidence" value="ECO:0007669"/>
    <property type="project" value="InterPro"/>
</dbReference>
<dbReference type="InterPro" id="IPR001967">
    <property type="entry name" value="Peptidase_S11_N"/>
</dbReference>
<dbReference type="PANTHER" id="PTHR21581:SF26">
    <property type="entry name" value="D-ALANYL-D-ALANINE ENDOPEPTIDASE"/>
    <property type="match status" value="1"/>
</dbReference>
<dbReference type="GO" id="GO:0071555">
    <property type="term" value="P:cell wall organization"/>
    <property type="evidence" value="ECO:0007669"/>
    <property type="project" value="UniProtKB-KW"/>
</dbReference>
<keyword evidence="4" id="KW-0133">Cell shape</keyword>
<proteinExistence type="inferred from homology"/>
<evidence type="ECO:0000259" key="12">
    <source>
        <dbReference type="Pfam" id="PF00768"/>
    </source>
</evidence>
<comment type="similarity">
    <text evidence="1 9">Belongs to the peptidase S11 family.</text>
</comment>
<feature type="compositionally biased region" description="Basic residues" evidence="10">
    <location>
        <begin position="54"/>
        <end position="66"/>
    </location>
</feature>
<name>A0A1N6G292_9BURK</name>
<dbReference type="GO" id="GO:0008360">
    <property type="term" value="P:regulation of cell shape"/>
    <property type="evidence" value="ECO:0007669"/>
    <property type="project" value="UniProtKB-KW"/>
</dbReference>
<dbReference type="PRINTS" id="PR00725">
    <property type="entry name" value="DADACBPTASE1"/>
</dbReference>
<evidence type="ECO:0000256" key="9">
    <source>
        <dbReference type="RuleBase" id="RU004016"/>
    </source>
</evidence>
<dbReference type="InterPro" id="IPR018044">
    <property type="entry name" value="Peptidase_S11"/>
</dbReference>
<evidence type="ECO:0000313" key="13">
    <source>
        <dbReference type="EMBL" id="SIO01655.1"/>
    </source>
</evidence>
<dbReference type="SUPFAM" id="SSF56601">
    <property type="entry name" value="beta-lactamase/transpeptidase-like"/>
    <property type="match status" value="1"/>
</dbReference>
<feature type="domain" description="Peptidase S11 D-alanyl-D-alanine carboxypeptidase A N-terminal" evidence="12">
    <location>
        <begin position="133"/>
        <end position="357"/>
    </location>
</feature>
<feature type="chain" id="PRO_5012590983" evidence="11">
    <location>
        <begin position="35"/>
        <end position="392"/>
    </location>
</feature>
<dbReference type="OrthoDB" id="5688590at2"/>
<feature type="active site" description="Acyl-ester intermediate" evidence="7">
    <location>
        <position position="166"/>
    </location>
</feature>
<organism evidence="13 14">
    <name type="scientific">Paraburkholderia phenazinium</name>
    <dbReference type="NCBI Taxonomy" id="60549"/>
    <lineage>
        <taxon>Bacteria</taxon>
        <taxon>Pseudomonadati</taxon>
        <taxon>Pseudomonadota</taxon>
        <taxon>Betaproteobacteria</taxon>
        <taxon>Burkholderiales</taxon>
        <taxon>Burkholderiaceae</taxon>
        <taxon>Paraburkholderia</taxon>
    </lineage>
</organism>
<evidence type="ECO:0000256" key="10">
    <source>
        <dbReference type="SAM" id="MobiDB-lite"/>
    </source>
</evidence>
<keyword evidence="5" id="KW-0573">Peptidoglycan synthesis</keyword>
<sequence>MKTDMFSSLKVIHGVAISTAMSVAASVVIAAAFAAPVDAFAATAAKAATAPAKSGKKTLKTAKSARKGSAVAAKSSKAAKVAAADDDAPRVESRRHRVSYTMNGHRRSVVRQVAFEPRQPTVGQAFGLHDTPDALALRSSVAYVVDQNTGESLFDKNSRAVVPIASITKLMTSMVVLDSKAPLTEQIEVTDEDRDYIKNTGSRLAVGSVLSREDMLHIALMASENRAAAALSRYFPGGRPAFIAAMNAKAKQLGMTDTHFESPSGLTSENVSSARDLVKMVNAAYQYPMIREFSTDRSYEVYTGKRSIAYNSTNALVRNPTWDIGLQKTGFINEAGECMVMQTTIHGRPMIVVLLDSSGKYTRFADATRLRNWLDNGGEQHITSADAGGAGT</sequence>
<keyword evidence="3" id="KW-0378">Hydrolase</keyword>
<dbReference type="GO" id="GO:0009252">
    <property type="term" value="P:peptidoglycan biosynthetic process"/>
    <property type="evidence" value="ECO:0007669"/>
    <property type="project" value="UniProtKB-KW"/>
</dbReference>
<evidence type="ECO:0000256" key="1">
    <source>
        <dbReference type="ARBA" id="ARBA00007164"/>
    </source>
</evidence>
<evidence type="ECO:0000256" key="8">
    <source>
        <dbReference type="PIRSR" id="PIRSR618044-2"/>
    </source>
</evidence>
<dbReference type="Proteomes" id="UP000184693">
    <property type="component" value="Unassembled WGS sequence"/>
</dbReference>
<evidence type="ECO:0000256" key="7">
    <source>
        <dbReference type="PIRSR" id="PIRSR618044-1"/>
    </source>
</evidence>
<feature type="binding site" evidence="8">
    <location>
        <position position="328"/>
    </location>
    <ligand>
        <name>substrate</name>
    </ligand>
</feature>
<keyword evidence="2 11" id="KW-0732">Signal</keyword>
<feature type="active site" evidence="7">
    <location>
        <position position="223"/>
    </location>
</feature>
<dbReference type="Pfam" id="PF00768">
    <property type="entry name" value="Peptidase_S11"/>
    <property type="match status" value="1"/>
</dbReference>
<gene>
    <name evidence="13" type="ORF">SAMN05444168_2054</name>
</gene>
<evidence type="ECO:0000256" key="4">
    <source>
        <dbReference type="ARBA" id="ARBA00022960"/>
    </source>
</evidence>